<accession>A0A0L0BNK9</accession>
<keyword evidence="1" id="KW-0472">Membrane</keyword>
<gene>
    <name evidence="2" type="ORF">FF38_07671</name>
</gene>
<keyword evidence="1" id="KW-1133">Transmembrane helix</keyword>
<reference evidence="2 3" key="1">
    <citation type="journal article" date="2015" name="Nat. Commun.">
        <title>Lucilia cuprina genome unlocks parasitic fly biology to underpin future interventions.</title>
        <authorList>
            <person name="Anstead C.A."/>
            <person name="Korhonen P.K."/>
            <person name="Young N.D."/>
            <person name="Hall R.S."/>
            <person name="Jex A.R."/>
            <person name="Murali S.C."/>
            <person name="Hughes D.S."/>
            <person name="Lee S.F."/>
            <person name="Perry T."/>
            <person name="Stroehlein A.J."/>
            <person name="Ansell B.R."/>
            <person name="Breugelmans B."/>
            <person name="Hofmann A."/>
            <person name="Qu J."/>
            <person name="Dugan S."/>
            <person name="Lee S.L."/>
            <person name="Chao H."/>
            <person name="Dinh H."/>
            <person name="Han Y."/>
            <person name="Doddapaneni H.V."/>
            <person name="Worley K.C."/>
            <person name="Muzny D.M."/>
            <person name="Ioannidis P."/>
            <person name="Waterhouse R.M."/>
            <person name="Zdobnov E.M."/>
            <person name="James P.J."/>
            <person name="Bagnall N.H."/>
            <person name="Kotze A.C."/>
            <person name="Gibbs R.A."/>
            <person name="Richards S."/>
            <person name="Batterham P."/>
            <person name="Gasser R.B."/>
        </authorList>
    </citation>
    <scope>NUCLEOTIDE SEQUENCE [LARGE SCALE GENOMIC DNA]</scope>
    <source>
        <strain evidence="2 3">LS</strain>
        <tissue evidence="2">Full body</tissue>
    </source>
</reference>
<name>A0A0L0BNK9_LUCCU</name>
<dbReference type="EMBL" id="JRES01001599">
    <property type="protein sequence ID" value="KNC21596.1"/>
    <property type="molecule type" value="Genomic_DNA"/>
</dbReference>
<organism evidence="2 3">
    <name type="scientific">Lucilia cuprina</name>
    <name type="common">Green bottle fly</name>
    <name type="synonym">Australian sheep blowfly</name>
    <dbReference type="NCBI Taxonomy" id="7375"/>
    <lineage>
        <taxon>Eukaryota</taxon>
        <taxon>Metazoa</taxon>
        <taxon>Ecdysozoa</taxon>
        <taxon>Arthropoda</taxon>
        <taxon>Hexapoda</taxon>
        <taxon>Insecta</taxon>
        <taxon>Pterygota</taxon>
        <taxon>Neoptera</taxon>
        <taxon>Endopterygota</taxon>
        <taxon>Diptera</taxon>
        <taxon>Brachycera</taxon>
        <taxon>Muscomorpha</taxon>
        <taxon>Oestroidea</taxon>
        <taxon>Calliphoridae</taxon>
        <taxon>Luciliinae</taxon>
        <taxon>Lucilia</taxon>
    </lineage>
</organism>
<dbReference type="AlphaFoldDB" id="A0A0L0BNK9"/>
<evidence type="ECO:0000256" key="1">
    <source>
        <dbReference type="SAM" id="Phobius"/>
    </source>
</evidence>
<keyword evidence="3" id="KW-1185">Reference proteome</keyword>
<proteinExistence type="predicted"/>
<evidence type="ECO:0000313" key="3">
    <source>
        <dbReference type="Proteomes" id="UP000037069"/>
    </source>
</evidence>
<evidence type="ECO:0000313" key="2">
    <source>
        <dbReference type="EMBL" id="KNC21596.1"/>
    </source>
</evidence>
<comment type="caution">
    <text evidence="2">The sequence shown here is derived from an EMBL/GenBank/DDBJ whole genome shotgun (WGS) entry which is preliminary data.</text>
</comment>
<dbReference type="Proteomes" id="UP000037069">
    <property type="component" value="Unassembled WGS sequence"/>
</dbReference>
<keyword evidence="1" id="KW-0812">Transmembrane</keyword>
<feature type="transmembrane region" description="Helical" evidence="1">
    <location>
        <begin position="32"/>
        <end position="55"/>
    </location>
</feature>
<sequence>MADSLWFLDSIMTPRFLSKKYYLVFFDDDTSLVVMVVAAEELLLLLLLLLWLGLLQFFGKTFVEFATAGAEENNDNTPPINICSEFKTFVSLIVFVKVVEVTGDDKGLELLLAKQVLADDEVLRLNIIPGQQQKHINSELN</sequence>
<protein>
    <submittedName>
        <fullName evidence="2">Uncharacterized protein</fullName>
    </submittedName>
</protein>